<keyword evidence="2" id="KW-1133">Transmembrane helix</keyword>
<keyword evidence="1" id="KW-0175">Coiled coil</keyword>
<feature type="domain" description="AraC effector-binding" evidence="3">
    <location>
        <begin position="167"/>
        <end position="312"/>
    </location>
</feature>
<dbReference type="OrthoDB" id="9807923at2"/>
<sequence>MKFLKYLLFLLLIACIGLAFYIAVQPNSFKITKSTTINAPKAVVFNAVADTTAIDRSSFWKTSETLQKGSSYANDSITQTFTSGRINTSDLKWTFQSNPDGSTNVTRTLQADHLSFMTKAKFALFGDNQDELAEQLKTDLQNLNQQVIESMAVYAITVDGETDYGGGFYMYKTMSSTGGNKGATMTKQFEEIAAFMNSHNMTASGMPFTIYIEMNPDNGDVIMSNAIPVSERVLVAEDSNVLSGYMERTKALKVTLKGNANNLDEAWATARKHLADQNMEASEMSPFEVYTNDHDTLPNPADWITEIYIPIKENTEVL</sequence>
<reference evidence="4 5" key="1">
    <citation type="submission" date="2018-06" db="EMBL/GenBank/DDBJ databases">
        <title>Genomic Encyclopedia of Archaeal and Bacterial Type Strains, Phase II (KMG-II): from individual species to whole genera.</title>
        <authorList>
            <person name="Goeker M."/>
        </authorList>
    </citation>
    <scope>NUCLEOTIDE SEQUENCE [LARGE SCALE GENOMIC DNA]</scope>
    <source>
        <strain evidence="4 5">DSM 12408</strain>
    </source>
</reference>
<dbReference type="InterPro" id="IPR010499">
    <property type="entry name" value="AraC_E-bd"/>
</dbReference>
<name>A0A1A7QYC7_9FLAO</name>
<evidence type="ECO:0000313" key="4">
    <source>
        <dbReference type="EMBL" id="RAJ19734.1"/>
    </source>
</evidence>
<keyword evidence="5" id="KW-1185">Reference proteome</keyword>
<dbReference type="InterPro" id="IPR011256">
    <property type="entry name" value="Reg_factor_effector_dom_sf"/>
</dbReference>
<dbReference type="Pfam" id="PF06445">
    <property type="entry name" value="GyrI-like"/>
    <property type="match status" value="1"/>
</dbReference>
<dbReference type="SMART" id="SM00871">
    <property type="entry name" value="AraC_E_bind"/>
    <property type="match status" value="1"/>
</dbReference>
<evidence type="ECO:0000256" key="2">
    <source>
        <dbReference type="SAM" id="Phobius"/>
    </source>
</evidence>
<dbReference type="RefSeq" id="WP_066436587.1">
    <property type="nucleotide sequence ID" value="NZ_LZRN01000035.1"/>
</dbReference>
<comment type="caution">
    <text evidence="4">The sequence shown here is derived from an EMBL/GenBank/DDBJ whole genome shotgun (WGS) entry which is preliminary data.</text>
</comment>
<gene>
    <name evidence="4" type="ORF">LX77_03477</name>
</gene>
<accession>A0A1A7QYC7</accession>
<evidence type="ECO:0000313" key="5">
    <source>
        <dbReference type="Proteomes" id="UP000248987"/>
    </source>
</evidence>
<dbReference type="SUPFAM" id="SSF55136">
    <property type="entry name" value="Probable bacterial effector-binding domain"/>
    <property type="match status" value="1"/>
</dbReference>
<keyword evidence="2" id="KW-0812">Transmembrane</keyword>
<feature type="transmembrane region" description="Helical" evidence="2">
    <location>
        <begin position="6"/>
        <end position="24"/>
    </location>
</feature>
<evidence type="ECO:0000259" key="3">
    <source>
        <dbReference type="SMART" id="SM00871"/>
    </source>
</evidence>
<dbReference type="STRING" id="49280.A9996_14520"/>
<dbReference type="Proteomes" id="UP000248987">
    <property type="component" value="Unassembled WGS sequence"/>
</dbReference>
<dbReference type="Gene3D" id="3.20.80.10">
    <property type="entry name" value="Regulatory factor, effector binding domain"/>
    <property type="match status" value="1"/>
</dbReference>
<feature type="coiled-coil region" evidence="1">
    <location>
        <begin position="126"/>
        <end position="153"/>
    </location>
</feature>
<keyword evidence="2" id="KW-0472">Membrane</keyword>
<dbReference type="EMBL" id="QLLQ01000020">
    <property type="protein sequence ID" value="RAJ19734.1"/>
    <property type="molecule type" value="Genomic_DNA"/>
</dbReference>
<proteinExistence type="predicted"/>
<dbReference type="AlphaFoldDB" id="A0A1A7QYC7"/>
<evidence type="ECO:0000256" key="1">
    <source>
        <dbReference type="SAM" id="Coils"/>
    </source>
</evidence>
<protein>
    <submittedName>
        <fullName evidence="4">Effector-binding domain-containing protein</fullName>
    </submittedName>
</protein>
<dbReference type="InterPro" id="IPR029442">
    <property type="entry name" value="GyrI-like"/>
</dbReference>
<organism evidence="4 5">
    <name type="scientific">Gelidibacter algens</name>
    <dbReference type="NCBI Taxonomy" id="49280"/>
    <lineage>
        <taxon>Bacteria</taxon>
        <taxon>Pseudomonadati</taxon>
        <taxon>Bacteroidota</taxon>
        <taxon>Flavobacteriia</taxon>
        <taxon>Flavobacteriales</taxon>
        <taxon>Flavobacteriaceae</taxon>
        <taxon>Gelidibacter</taxon>
    </lineage>
</organism>
<dbReference type="SUPFAM" id="SSF55961">
    <property type="entry name" value="Bet v1-like"/>
    <property type="match status" value="1"/>
</dbReference>